<gene>
    <name evidence="10" type="ORF">G9H71_00390</name>
</gene>
<comment type="caution">
    <text evidence="10">The sequence shown here is derived from an EMBL/GenBank/DDBJ whole genome shotgun (WGS) entry which is preliminary data.</text>
</comment>
<dbReference type="InterPro" id="IPR000834">
    <property type="entry name" value="Peptidase_M14"/>
</dbReference>
<evidence type="ECO:0000256" key="7">
    <source>
        <dbReference type="PROSITE-ProRule" id="PRU01379"/>
    </source>
</evidence>
<evidence type="ECO:0000256" key="3">
    <source>
        <dbReference type="ARBA" id="ARBA00022670"/>
    </source>
</evidence>
<proteinExistence type="inferred from homology"/>
<dbReference type="Pfam" id="PF22888">
    <property type="entry name" value="FIMAH"/>
    <property type="match status" value="1"/>
</dbReference>
<feature type="region of interest" description="Disordered" evidence="8">
    <location>
        <begin position="9"/>
        <end position="37"/>
    </location>
</feature>
<dbReference type="PANTHER" id="PTHR11705:SF143">
    <property type="entry name" value="SLL0236 PROTEIN"/>
    <property type="match status" value="1"/>
</dbReference>
<evidence type="ECO:0000256" key="6">
    <source>
        <dbReference type="ARBA" id="ARBA00023049"/>
    </source>
</evidence>
<dbReference type="Pfam" id="PF00246">
    <property type="entry name" value="Peptidase_M14"/>
    <property type="match status" value="1"/>
</dbReference>
<reference evidence="10 11" key="1">
    <citation type="submission" date="2020-03" db="EMBL/GenBank/DDBJ databases">
        <title>Two novel Motilibacter sp.</title>
        <authorList>
            <person name="Liu S."/>
        </authorList>
    </citation>
    <scope>NUCLEOTIDE SEQUENCE [LARGE SCALE GENOMIC DNA]</scope>
    <source>
        <strain evidence="10 11">E257</strain>
    </source>
</reference>
<evidence type="ECO:0000256" key="1">
    <source>
        <dbReference type="ARBA" id="ARBA00001947"/>
    </source>
</evidence>
<dbReference type="PROSITE" id="PS52035">
    <property type="entry name" value="PEPTIDASE_M14"/>
    <property type="match status" value="1"/>
</dbReference>
<feature type="domain" description="Peptidase M14" evidence="9">
    <location>
        <begin position="305"/>
        <end position="617"/>
    </location>
</feature>
<dbReference type="InterPro" id="IPR054470">
    <property type="entry name" value="FIMAH_dom"/>
</dbReference>
<keyword evidence="4" id="KW-0378">Hydrolase</keyword>
<sequence>MPFRTARFAPPFRRRLRPAAQPPSPGPAVHRTPRPRRRATAVLAAAAALAVGSSLAAAPVGAAEDPGVLRVLRADWFTSGGQMFLSLEAKAGVPDGQATLTAAWSEGASGPSRTATLTRYEDADVYLYHRTTQPIAISAAPASVTITSSAGGAVTAPVEKWLGDGFQLPAGYKTRFLTTTPSPTEANARLEALAAEFPGLAEIVTLPEKTFGYRRYAQAQFGTGTAATAPSTFFVTSKKFGHEGGNDITLELIAPAPNAPLTVVRGGNNITVFLATNAARQPVSTAAEIVAAINASSASELLTAYTFRRNDGLGVVPAAARQTLSDGLRAPASISREPFTMKVLRVGKVRDGSKTGVFLYAGEHPNEITPVLSVAETAERLLHNYATDEWTRKAIDNLDIFLLPWSNPDGGHYSIFDTGVRKNLTNYCAPQDSDPGRRNSFGVNVNRNYSTATVFEGWDGASTDCLNGNYAGPKAESEPEVRNLVWMAKTFKNIKFAMNTHCCGGYFMWTPGAYKADGRVSVERPDAGIEAYYYQASEHILSAVQTYRDTAVWPGRTGPIIDVLYSAAGNSADYFWIEHGILAWAFETNGPRWDAGTQRWVNGANTVDVTETAMEYANGQLGIVDVALSFQLDATAPESTLQVASRNATSTTFTVSTSEPATVYYTLDGSRPTLSSPKLLAAGLREGAQSLTVTTGTTVNWFAVDPRGNVENGYVPAGSGAGYNSFAVAIGTAVSDLKATVELYAAGGRLSEGTAADLQGRLDIAQSLYTAGSESRTIGYLQQFVAKVKNQVRHDDLARDTLVAAAERLIAELRAADEAEGDVLPRAS</sequence>
<organism evidence="10 11">
    <name type="scientific">Motilibacter deserti</name>
    <dbReference type="NCBI Taxonomy" id="2714956"/>
    <lineage>
        <taxon>Bacteria</taxon>
        <taxon>Bacillati</taxon>
        <taxon>Actinomycetota</taxon>
        <taxon>Actinomycetes</taxon>
        <taxon>Motilibacterales</taxon>
        <taxon>Motilibacteraceae</taxon>
        <taxon>Motilibacter</taxon>
    </lineage>
</organism>
<dbReference type="InterPro" id="IPR059177">
    <property type="entry name" value="GH29D-like_dom"/>
</dbReference>
<dbReference type="RefSeq" id="WP_166276281.1">
    <property type="nucleotide sequence ID" value="NZ_JAANNP010000001.1"/>
</dbReference>
<name>A0ABX0GN42_9ACTN</name>
<keyword evidence="5" id="KW-0862">Zinc</keyword>
<protein>
    <submittedName>
        <fullName evidence="10">Zinc carboxypeptidase</fullName>
    </submittedName>
</protein>
<dbReference type="Pfam" id="PF13290">
    <property type="entry name" value="CHB_HEX_C_1"/>
    <property type="match status" value="1"/>
</dbReference>
<feature type="active site" description="Proton donor/acceptor" evidence="7">
    <location>
        <position position="587"/>
    </location>
</feature>
<dbReference type="EMBL" id="JAANNP010000001">
    <property type="protein sequence ID" value="NHC12238.1"/>
    <property type="molecule type" value="Genomic_DNA"/>
</dbReference>
<dbReference type="SMART" id="SM00631">
    <property type="entry name" value="Zn_pept"/>
    <property type="match status" value="1"/>
</dbReference>
<evidence type="ECO:0000256" key="5">
    <source>
        <dbReference type="ARBA" id="ARBA00022833"/>
    </source>
</evidence>
<keyword evidence="3" id="KW-0645">Protease</keyword>
<keyword evidence="11" id="KW-1185">Reference proteome</keyword>
<dbReference type="Gene3D" id="3.40.630.10">
    <property type="entry name" value="Zn peptidases"/>
    <property type="match status" value="1"/>
</dbReference>
<comment type="cofactor">
    <cofactor evidence="1">
        <name>Zn(2+)</name>
        <dbReference type="ChEBI" id="CHEBI:29105"/>
    </cofactor>
</comment>
<evidence type="ECO:0000313" key="10">
    <source>
        <dbReference type="EMBL" id="NHC12238.1"/>
    </source>
</evidence>
<keyword evidence="10" id="KW-0121">Carboxypeptidase</keyword>
<evidence type="ECO:0000259" key="9">
    <source>
        <dbReference type="PROSITE" id="PS52035"/>
    </source>
</evidence>
<accession>A0ABX0GN42</accession>
<dbReference type="SUPFAM" id="SSF53187">
    <property type="entry name" value="Zn-dependent exopeptidases"/>
    <property type="match status" value="1"/>
</dbReference>
<dbReference type="Proteomes" id="UP000800981">
    <property type="component" value="Unassembled WGS sequence"/>
</dbReference>
<evidence type="ECO:0000313" key="11">
    <source>
        <dbReference type="Proteomes" id="UP000800981"/>
    </source>
</evidence>
<evidence type="ECO:0000256" key="2">
    <source>
        <dbReference type="ARBA" id="ARBA00005988"/>
    </source>
</evidence>
<keyword evidence="6" id="KW-0482">Metalloprotease</keyword>
<evidence type="ECO:0000256" key="4">
    <source>
        <dbReference type="ARBA" id="ARBA00022801"/>
    </source>
</evidence>
<dbReference type="GO" id="GO:0004180">
    <property type="term" value="F:carboxypeptidase activity"/>
    <property type="evidence" value="ECO:0007669"/>
    <property type="project" value="UniProtKB-KW"/>
</dbReference>
<dbReference type="PANTHER" id="PTHR11705">
    <property type="entry name" value="PROTEASE FAMILY M14 CARBOXYPEPTIDASE A,B"/>
    <property type="match status" value="1"/>
</dbReference>
<evidence type="ECO:0000256" key="8">
    <source>
        <dbReference type="SAM" id="MobiDB-lite"/>
    </source>
</evidence>
<comment type="similarity">
    <text evidence="2 7">Belongs to the peptidase M14 family.</text>
</comment>